<dbReference type="AlphaFoldDB" id="A0A9Q0JKT4"/>
<evidence type="ECO:0000313" key="4">
    <source>
        <dbReference type="EMBL" id="KAJ4846331.1"/>
    </source>
</evidence>
<gene>
    <name evidence="4" type="ORF">Tsubulata_005925</name>
</gene>
<evidence type="ECO:0000256" key="1">
    <source>
        <dbReference type="SAM" id="Coils"/>
    </source>
</evidence>
<accession>A0A9Q0JKT4</accession>
<dbReference type="OrthoDB" id="198474at2759"/>
<feature type="transmembrane region" description="Helical" evidence="3">
    <location>
        <begin position="259"/>
        <end position="276"/>
    </location>
</feature>
<dbReference type="PANTHER" id="PTHR36383">
    <property type="entry name" value="OS09G0529350 PROTEIN"/>
    <property type="match status" value="1"/>
</dbReference>
<evidence type="ECO:0000256" key="2">
    <source>
        <dbReference type="SAM" id="MobiDB-lite"/>
    </source>
</evidence>
<feature type="transmembrane region" description="Helical" evidence="3">
    <location>
        <begin position="198"/>
        <end position="219"/>
    </location>
</feature>
<keyword evidence="3" id="KW-0472">Membrane</keyword>
<evidence type="ECO:0000313" key="5">
    <source>
        <dbReference type="Proteomes" id="UP001141552"/>
    </source>
</evidence>
<keyword evidence="1" id="KW-0175">Coiled coil</keyword>
<reference evidence="4" key="1">
    <citation type="submission" date="2022-02" db="EMBL/GenBank/DDBJ databases">
        <authorList>
            <person name="Henning P.M."/>
            <person name="McCubbin A.G."/>
            <person name="Shore J.S."/>
        </authorList>
    </citation>
    <scope>NUCLEOTIDE SEQUENCE</scope>
    <source>
        <strain evidence="4">F60SS</strain>
        <tissue evidence="4">Leaves</tissue>
    </source>
</reference>
<keyword evidence="3" id="KW-1133">Transmembrane helix</keyword>
<dbReference type="Proteomes" id="UP001141552">
    <property type="component" value="Unassembled WGS sequence"/>
</dbReference>
<reference evidence="4" key="2">
    <citation type="journal article" date="2023" name="Plants (Basel)">
        <title>Annotation of the Turnera subulata (Passifloraceae) Draft Genome Reveals the S-Locus Evolved after the Divergence of Turneroideae from Passifloroideae in a Stepwise Manner.</title>
        <authorList>
            <person name="Henning P.M."/>
            <person name="Roalson E.H."/>
            <person name="Mir W."/>
            <person name="McCubbin A.G."/>
            <person name="Shore J.S."/>
        </authorList>
    </citation>
    <scope>NUCLEOTIDE SEQUENCE</scope>
    <source>
        <strain evidence="4">F60SS</strain>
    </source>
</reference>
<name>A0A9Q0JKT4_9ROSI</name>
<keyword evidence="5" id="KW-1185">Reference proteome</keyword>
<feature type="region of interest" description="Disordered" evidence="2">
    <location>
        <begin position="1"/>
        <end position="21"/>
    </location>
</feature>
<comment type="caution">
    <text evidence="4">The sequence shown here is derived from an EMBL/GenBank/DDBJ whole genome shotgun (WGS) entry which is preliminary data.</text>
</comment>
<protein>
    <recommendedName>
        <fullName evidence="6">Homer protein</fullName>
    </recommendedName>
</protein>
<sequence>MELATTTTTHCSLISPSSPNPKSRLAEHYCITKPTCFGVFYRANTSLARPLLVKCSSSSNNSPEDKSLKDGLAGMVGKGVEELLNKEENKVLLDGLEKAAQRVEMARQELAEIERQELEAKQYRELEAEQYQNHVNQLQARVSEAAQSQREIAEARAMLEEAERSLTLSLSGNIVGDGDAPGSEGVDKKMERLESIKAASISAIVGTLAGLPVSLAQLTSSNDQLLLPTVITFISCLLFGVTFRYAVRRDIDNIQLKTGTAAAFAFVKGLGALGGGPPLELNPESFLSHAFGGATLVSQNLLIFFFAAVSLDFCFKTELLSPFPMKRSASTTNKE</sequence>
<proteinExistence type="predicted"/>
<feature type="transmembrane region" description="Helical" evidence="3">
    <location>
        <begin position="296"/>
        <end position="315"/>
    </location>
</feature>
<evidence type="ECO:0000256" key="3">
    <source>
        <dbReference type="SAM" id="Phobius"/>
    </source>
</evidence>
<dbReference type="EMBL" id="JAKUCV010001446">
    <property type="protein sequence ID" value="KAJ4846331.1"/>
    <property type="molecule type" value="Genomic_DNA"/>
</dbReference>
<dbReference type="PANTHER" id="PTHR36383:SF1">
    <property type="entry name" value="PROTEIN, PUTATIVE-RELATED"/>
    <property type="match status" value="1"/>
</dbReference>
<organism evidence="4 5">
    <name type="scientific">Turnera subulata</name>
    <dbReference type="NCBI Taxonomy" id="218843"/>
    <lineage>
        <taxon>Eukaryota</taxon>
        <taxon>Viridiplantae</taxon>
        <taxon>Streptophyta</taxon>
        <taxon>Embryophyta</taxon>
        <taxon>Tracheophyta</taxon>
        <taxon>Spermatophyta</taxon>
        <taxon>Magnoliopsida</taxon>
        <taxon>eudicotyledons</taxon>
        <taxon>Gunneridae</taxon>
        <taxon>Pentapetalae</taxon>
        <taxon>rosids</taxon>
        <taxon>fabids</taxon>
        <taxon>Malpighiales</taxon>
        <taxon>Passifloraceae</taxon>
        <taxon>Turnera</taxon>
    </lineage>
</organism>
<keyword evidence="3" id="KW-0812">Transmembrane</keyword>
<evidence type="ECO:0008006" key="6">
    <source>
        <dbReference type="Google" id="ProtNLM"/>
    </source>
</evidence>
<feature type="transmembrane region" description="Helical" evidence="3">
    <location>
        <begin position="225"/>
        <end position="247"/>
    </location>
</feature>
<feature type="coiled-coil region" evidence="1">
    <location>
        <begin position="93"/>
        <end position="165"/>
    </location>
</feature>